<dbReference type="InterPro" id="IPR036390">
    <property type="entry name" value="WH_DNA-bd_sf"/>
</dbReference>
<dbReference type="Gene3D" id="1.10.10.10">
    <property type="entry name" value="Winged helix-like DNA-binding domain superfamily/Winged helix DNA-binding domain"/>
    <property type="match status" value="1"/>
</dbReference>
<dbReference type="Gene3D" id="1.20.58.1460">
    <property type="match status" value="1"/>
</dbReference>
<keyword evidence="6" id="KW-1185">Reference proteome</keyword>
<name>A0A7I9Y129_9MYCO</name>
<proteinExistence type="predicted"/>
<dbReference type="Pfam" id="PF07848">
    <property type="entry name" value="PaaX"/>
    <property type="match status" value="1"/>
</dbReference>
<evidence type="ECO:0000256" key="1">
    <source>
        <dbReference type="SAM" id="MobiDB-lite"/>
    </source>
</evidence>
<dbReference type="InterPro" id="IPR036388">
    <property type="entry name" value="WH-like_DNA-bd_sf"/>
</dbReference>
<dbReference type="PANTHER" id="PTHR30319">
    <property type="entry name" value="PHENYLACETIC ACID REGULATOR-RELATED TRANSCRIPTIONAL REPRESSOR"/>
    <property type="match status" value="1"/>
</dbReference>
<dbReference type="Gene3D" id="3.30.70.2650">
    <property type="match status" value="1"/>
</dbReference>
<dbReference type="InterPro" id="IPR012906">
    <property type="entry name" value="PaaX-like_N"/>
</dbReference>
<feature type="domain" description="Transcriptional repressor PaaX-like N-terminal" evidence="2">
    <location>
        <begin position="30"/>
        <end position="99"/>
    </location>
</feature>
<organism evidence="5 6">
    <name type="scientific">Mycobacterium botniense</name>
    <dbReference type="NCBI Taxonomy" id="84962"/>
    <lineage>
        <taxon>Bacteria</taxon>
        <taxon>Bacillati</taxon>
        <taxon>Actinomycetota</taxon>
        <taxon>Actinomycetes</taxon>
        <taxon>Mycobacteriales</taxon>
        <taxon>Mycobacteriaceae</taxon>
        <taxon>Mycobacterium</taxon>
    </lineage>
</organism>
<protein>
    <submittedName>
        <fullName evidence="5">PaaX family transcriptional regulator</fullName>
    </submittedName>
</protein>
<dbReference type="GO" id="GO:0006351">
    <property type="term" value="P:DNA-templated transcription"/>
    <property type="evidence" value="ECO:0007669"/>
    <property type="project" value="InterPro"/>
</dbReference>
<dbReference type="PIRSF" id="PIRSF020623">
    <property type="entry name" value="PaaX"/>
    <property type="match status" value="1"/>
</dbReference>
<dbReference type="Proteomes" id="UP000465361">
    <property type="component" value="Unassembled WGS sequence"/>
</dbReference>
<evidence type="ECO:0000313" key="5">
    <source>
        <dbReference type="EMBL" id="GFG75749.1"/>
    </source>
</evidence>
<accession>A0A7I9Y129</accession>
<feature type="domain" description="Transcriptional repressor PaaX-like C-terminal" evidence="3">
    <location>
        <begin position="205"/>
        <end position="287"/>
    </location>
</feature>
<dbReference type="Pfam" id="PF20803">
    <property type="entry name" value="PaaX_M"/>
    <property type="match status" value="1"/>
</dbReference>
<gene>
    <name evidence="5" type="primary">paaX</name>
    <name evidence="5" type="ORF">MBOT_31140</name>
</gene>
<dbReference type="AlphaFoldDB" id="A0A7I9Y129"/>
<dbReference type="InterPro" id="IPR048846">
    <property type="entry name" value="PaaX-like_central"/>
</dbReference>
<sequence length="294" mass="32428">MVTRVGAGTTGENPGGAPAMSRRREVAEGSARSLLMTTLGEFVLPFGLPVWTATLVHAMGLLRIEQGSARQALARTAAEGWVSSERAGRRVRWSLTEAGRRLLSEGAHRIYTFGSAEQPWDGRWLVVMISIPESMRALRHKLRTQLSWAGFGSPAPGVWISPRTAAAAEAKEILDDLDVSAKALSFVAEYGVLGGSQQDMVRAAWNLATIERRYNDFVTEFADLTPEAPDEVFVAQIRLVHEWRRFPFLDPQLPRVLLPPHWPGAAAAQVFAEKHSAWREPAQRRWEELVAAGG</sequence>
<dbReference type="PANTHER" id="PTHR30319:SF1">
    <property type="entry name" value="TRANSCRIPTIONAL REPRESSOR PAAX"/>
    <property type="match status" value="1"/>
</dbReference>
<evidence type="ECO:0000259" key="3">
    <source>
        <dbReference type="Pfam" id="PF08223"/>
    </source>
</evidence>
<dbReference type="Pfam" id="PF08223">
    <property type="entry name" value="PaaX_C"/>
    <property type="match status" value="1"/>
</dbReference>
<dbReference type="InterPro" id="IPR011965">
    <property type="entry name" value="PaaX_trns_reg"/>
</dbReference>
<dbReference type="InterPro" id="IPR013225">
    <property type="entry name" value="PaaX_C"/>
</dbReference>
<feature type="domain" description="Transcriptional repressor PaaX-like central Cas2-like" evidence="4">
    <location>
        <begin position="118"/>
        <end position="193"/>
    </location>
</feature>
<dbReference type="EMBL" id="BLKW01000004">
    <property type="protein sequence ID" value="GFG75749.1"/>
    <property type="molecule type" value="Genomic_DNA"/>
</dbReference>
<feature type="region of interest" description="Disordered" evidence="1">
    <location>
        <begin position="1"/>
        <end position="24"/>
    </location>
</feature>
<reference evidence="5 6" key="1">
    <citation type="journal article" date="2019" name="Emerg. Microbes Infect.">
        <title>Comprehensive subspecies identification of 175 nontuberculous mycobacteria species based on 7547 genomic profiles.</title>
        <authorList>
            <person name="Matsumoto Y."/>
            <person name="Kinjo T."/>
            <person name="Motooka D."/>
            <person name="Nabeya D."/>
            <person name="Jung N."/>
            <person name="Uechi K."/>
            <person name="Horii T."/>
            <person name="Iida T."/>
            <person name="Fujita J."/>
            <person name="Nakamura S."/>
        </authorList>
    </citation>
    <scope>NUCLEOTIDE SEQUENCE [LARGE SCALE GENOMIC DNA]</scope>
    <source>
        <strain evidence="5 6">JCM 17322</strain>
    </source>
</reference>
<evidence type="ECO:0000259" key="4">
    <source>
        <dbReference type="Pfam" id="PF20803"/>
    </source>
</evidence>
<evidence type="ECO:0000313" key="6">
    <source>
        <dbReference type="Proteomes" id="UP000465361"/>
    </source>
</evidence>
<dbReference type="SUPFAM" id="SSF46785">
    <property type="entry name" value="Winged helix' DNA-binding domain"/>
    <property type="match status" value="1"/>
</dbReference>
<comment type="caution">
    <text evidence="5">The sequence shown here is derived from an EMBL/GenBank/DDBJ whole genome shotgun (WGS) entry which is preliminary data.</text>
</comment>
<evidence type="ECO:0000259" key="2">
    <source>
        <dbReference type="Pfam" id="PF07848"/>
    </source>
</evidence>